<dbReference type="HOGENOM" id="CLU_071803_0_0_0"/>
<evidence type="ECO:0000313" key="1">
    <source>
        <dbReference type="EMBL" id="EEX74543.1"/>
    </source>
</evidence>
<dbReference type="Pfam" id="PF12889">
    <property type="entry name" value="DUF3829"/>
    <property type="match status" value="1"/>
</dbReference>
<dbReference type="AlphaFoldDB" id="C9MYG3"/>
<comment type="caution">
    <text evidence="1">The sequence shown here is derived from an EMBL/GenBank/DDBJ whole genome shotgun (WGS) entry which is preliminary data.</text>
</comment>
<name>C9MYG3_9FUSO</name>
<dbReference type="Proteomes" id="UP000006233">
    <property type="component" value="Unassembled WGS sequence"/>
</dbReference>
<evidence type="ECO:0000313" key="2">
    <source>
        <dbReference type="Proteomes" id="UP000006233"/>
    </source>
</evidence>
<dbReference type="STRING" id="634994.GCWU000323_01591"/>
<accession>C9MYG3</accession>
<dbReference type="EMBL" id="ACVB02000010">
    <property type="protein sequence ID" value="EEX74543.1"/>
    <property type="molecule type" value="Genomic_DNA"/>
</dbReference>
<organism evidence="1 2">
    <name type="scientific">Leptotrichia hofstadii F0254</name>
    <dbReference type="NCBI Taxonomy" id="634994"/>
    <lineage>
        <taxon>Bacteria</taxon>
        <taxon>Fusobacteriati</taxon>
        <taxon>Fusobacteriota</taxon>
        <taxon>Fusobacteriia</taxon>
        <taxon>Fusobacteriales</taxon>
        <taxon>Leptotrichiaceae</taxon>
        <taxon>Leptotrichia</taxon>
    </lineage>
</organism>
<sequence>MKKIGIIVIIMSVIVFLSLHKKKPEDEISKEPSKEQIVLEQNKEKYSKHIRFYNRILNIDKGLLYYFEDAGMDKKFKNIQNEDIAADIAIDKNFIDKLKELSESKEKKDELDKKAVAMLPILEKMLPVADEMRAYYKNKQYLQDNYEKAQTLHTQLLEALDKYNQVTKSYKEAFEKKSDEIKKLMIKDYDKRSQFITYNQFMFIEEGDKIIKEIHKQGLDASDFTAKGNVKKFKRMEEKMDKAFIKFEKSIKNTKQLGKEGYNPGDHSEFIQKANKFKQSVNVFIQRIEKKEKASHSSVSDSFFAQTEEGTPENVLANFNEVIKEHNKLLAKKLKNNN</sequence>
<dbReference type="eggNOG" id="ENOG502ZQ9U">
    <property type="taxonomic scope" value="Bacteria"/>
</dbReference>
<reference evidence="1 2" key="1">
    <citation type="submission" date="2009-09" db="EMBL/GenBank/DDBJ databases">
        <authorList>
            <person name="Weinstock G."/>
            <person name="Sodergren E."/>
            <person name="Clifton S."/>
            <person name="Fulton L."/>
            <person name="Fulton B."/>
            <person name="Courtney L."/>
            <person name="Fronick C."/>
            <person name="Harrison M."/>
            <person name="Strong C."/>
            <person name="Farmer C."/>
            <person name="Delahaunty K."/>
            <person name="Markovic C."/>
            <person name="Hall O."/>
            <person name="Minx P."/>
            <person name="Tomlinson C."/>
            <person name="Mitreva M."/>
            <person name="Nelson J."/>
            <person name="Hou S."/>
            <person name="Wollam A."/>
            <person name="Pepin K.H."/>
            <person name="Johnson M."/>
            <person name="Bhonagiri V."/>
            <person name="Nash W.E."/>
            <person name="Warren W."/>
            <person name="Chinwalla A."/>
            <person name="Mardis E.R."/>
            <person name="Wilson R.K."/>
        </authorList>
    </citation>
    <scope>NUCLEOTIDE SEQUENCE [LARGE SCALE GENOMIC DNA]</scope>
    <source>
        <strain evidence="1 2">F0254</strain>
    </source>
</reference>
<proteinExistence type="predicted"/>
<protein>
    <recommendedName>
        <fullName evidence="3">DUF3829 domain-containing protein</fullName>
    </recommendedName>
</protein>
<dbReference type="RefSeq" id="WP_006804921.1">
    <property type="nucleotide sequence ID" value="NZ_GG700632.1"/>
</dbReference>
<dbReference type="InterPro" id="IPR024291">
    <property type="entry name" value="DUF3829"/>
</dbReference>
<evidence type="ECO:0008006" key="3">
    <source>
        <dbReference type="Google" id="ProtNLM"/>
    </source>
</evidence>
<gene>
    <name evidence="1" type="ORF">GCWU000323_01591</name>
</gene>